<dbReference type="PROSITE" id="PS50835">
    <property type="entry name" value="IG_LIKE"/>
    <property type="match status" value="3"/>
</dbReference>
<dbReference type="SUPFAM" id="SSF48726">
    <property type="entry name" value="Immunoglobulin"/>
    <property type="match status" value="3"/>
</dbReference>
<dbReference type="InterPro" id="IPR013098">
    <property type="entry name" value="Ig_I-set"/>
</dbReference>
<feature type="signal peptide" evidence="4">
    <location>
        <begin position="1"/>
        <end position="18"/>
    </location>
</feature>
<accession>A0A6A7FP36</accession>
<feature type="chain" id="PRO_5025428960" evidence="4">
    <location>
        <begin position="19"/>
        <end position="497"/>
    </location>
</feature>
<evidence type="ECO:0000259" key="5">
    <source>
        <dbReference type="PROSITE" id="PS50835"/>
    </source>
</evidence>
<feature type="domain" description="Ig-like" evidence="5">
    <location>
        <begin position="45"/>
        <end position="141"/>
    </location>
</feature>
<proteinExistence type="evidence at transcript level"/>
<reference evidence="7" key="1">
    <citation type="submission" date="2017-11" db="EMBL/GenBank/DDBJ databases">
        <title>The sensing device of the deep-sea amphipod.</title>
        <authorList>
            <person name="Kobayashi H."/>
            <person name="Nagahama T."/>
            <person name="Arai W."/>
            <person name="Sasagawa Y."/>
            <person name="Umeda M."/>
            <person name="Hayashi T."/>
            <person name="Nikaido I."/>
            <person name="Watanabe H."/>
            <person name="Oguri K."/>
            <person name="Kitazato H."/>
            <person name="Fujioka K."/>
            <person name="Kido Y."/>
            <person name="Takami H."/>
        </authorList>
    </citation>
    <scope>NUCLEOTIDE SEQUENCE</scope>
    <source>
        <tissue evidence="7">Whole body</tissue>
    </source>
</reference>
<keyword evidence="4" id="KW-0732">Signal</keyword>
<feature type="domain" description="Ig-like" evidence="5">
    <location>
        <begin position="150"/>
        <end position="236"/>
    </location>
</feature>
<dbReference type="InterPro" id="IPR050958">
    <property type="entry name" value="Cell_Adh-Cytoskel_Orgn"/>
</dbReference>
<organism evidence="7">
    <name type="scientific">Hirondellea gigas</name>
    <dbReference type="NCBI Taxonomy" id="1518452"/>
    <lineage>
        <taxon>Eukaryota</taxon>
        <taxon>Metazoa</taxon>
        <taxon>Ecdysozoa</taxon>
        <taxon>Arthropoda</taxon>
        <taxon>Crustacea</taxon>
        <taxon>Multicrustacea</taxon>
        <taxon>Malacostraca</taxon>
        <taxon>Eumalacostraca</taxon>
        <taxon>Peracarida</taxon>
        <taxon>Amphipoda</taxon>
        <taxon>Amphilochidea</taxon>
        <taxon>Lysianassida</taxon>
        <taxon>Lysianassidira</taxon>
        <taxon>Lysianassoidea</taxon>
        <taxon>Lysianassidae</taxon>
        <taxon>Hirondellea</taxon>
    </lineage>
</organism>
<dbReference type="GO" id="GO:0030424">
    <property type="term" value="C:axon"/>
    <property type="evidence" value="ECO:0007669"/>
    <property type="project" value="TreeGrafter"/>
</dbReference>
<keyword evidence="1" id="KW-0677">Repeat</keyword>
<evidence type="ECO:0000256" key="4">
    <source>
        <dbReference type="SAM" id="SignalP"/>
    </source>
</evidence>
<dbReference type="PANTHER" id="PTHR45080">
    <property type="entry name" value="CONTACTIN 5"/>
    <property type="match status" value="1"/>
</dbReference>
<dbReference type="InterPro" id="IPR007110">
    <property type="entry name" value="Ig-like_dom"/>
</dbReference>
<evidence type="ECO:0000256" key="1">
    <source>
        <dbReference type="ARBA" id="ARBA00022737"/>
    </source>
</evidence>
<protein>
    <submittedName>
        <fullName evidence="7">Protein amalgam-like isoform X1</fullName>
    </submittedName>
</protein>
<dbReference type="InterPro" id="IPR003598">
    <property type="entry name" value="Ig_sub2"/>
</dbReference>
<dbReference type="CDD" id="cd00096">
    <property type="entry name" value="Ig"/>
    <property type="match status" value="1"/>
</dbReference>
<dbReference type="SUPFAM" id="SSF49265">
    <property type="entry name" value="Fibronectin type III"/>
    <property type="match status" value="1"/>
</dbReference>
<dbReference type="AlphaFoldDB" id="A0A6A7FP36"/>
<dbReference type="GO" id="GO:0043025">
    <property type="term" value="C:neuronal cell body"/>
    <property type="evidence" value="ECO:0007669"/>
    <property type="project" value="TreeGrafter"/>
</dbReference>
<dbReference type="Pfam" id="PF13927">
    <property type="entry name" value="Ig_3"/>
    <property type="match status" value="1"/>
</dbReference>
<evidence type="ECO:0000256" key="3">
    <source>
        <dbReference type="ARBA" id="ARBA00023319"/>
    </source>
</evidence>
<dbReference type="PANTHER" id="PTHR45080:SF33">
    <property type="entry name" value="IG-LIKE DOMAIN-CONTAINING PROTEIN"/>
    <property type="match status" value="1"/>
</dbReference>
<dbReference type="InterPro" id="IPR036116">
    <property type="entry name" value="FN3_sf"/>
</dbReference>
<dbReference type="GO" id="GO:0005886">
    <property type="term" value="C:plasma membrane"/>
    <property type="evidence" value="ECO:0007669"/>
    <property type="project" value="TreeGrafter"/>
</dbReference>
<feature type="domain" description="Fibronectin type-III" evidence="6">
    <location>
        <begin position="329"/>
        <end position="438"/>
    </location>
</feature>
<dbReference type="InterPro" id="IPR013783">
    <property type="entry name" value="Ig-like_fold"/>
</dbReference>
<name>A0A6A7FP36_9CRUS</name>
<dbReference type="SMART" id="SM00408">
    <property type="entry name" value="IGc2"/>
    <property type="match status" value="3"/>
</dbReference>
<dbReference type="GO" id="GO:0008046">
    <property type="term" value="F:axon guidance receptor activity"/>
    <property type="evidence" value="ECO:0007669"/>
    <property type="project" value="TreeGrafter"/>
</dbReference>
<dbReference type="EMBL" id="IACT01000883">
    <property type="protein sequence ID" value="LAC20258.1"/>
    <property type="molecule type" value="mRNA"/>
</dbReference>
<dbReference type="Pfam" id="PF07679">
    <property type="entry name" value="I-set"/>
    <property type="match status" value="1"/>
</dbReference>
<dbReference type="InterPro" id="IPR003599">
    <property type="entry name" value="Ig_sub"/>
</dbReference>
<dbReference type="PROSITE" id="PS50853">
    <property type="entry name" value="FN3"/>
    <property type="match status" value="1"/>
</dbReference>
<dbReference type="FunFam" id="2.60.40.10:FF:000032">
    <property type="entry name" value="palladin isoform X1"/>
    <property type="match status" value="2"/>
</dbReference>
<sequence length="497" mass="54792">MKNFGLLVCLLLVAKVVSYPEYTYDDNQGNDDDDFDGSVDVASTPAFNVAPQVFTPEVGDTVRLPCTSDQNQTDVLIFERKSLDNPENDMLIAAGPMFFNSKRDERFSKVDNVFIIKDIKKSDSAYYECRYQFQNNKINVTHTVIVYYQPTITPKQKRIEVTKGEQATLNCKADGNPTPTIVWNKQDGVMPSGNAKEEGLSIAFEAVDRHYAGSYTCTADNGVGTPATAMREIVVSYPPEIRTENEVVHTGNGARVELVCVVHAHPGAKVSWSHNGEPVAAATHAEVHNGGHRHLLTIEEVSDQDIGHYSCQATNDFGTTTENIYLTDAPSNPSITSGPHSAKEDSYTLIWTTNSFYPITSYELMYRKTKANESSDEPGEWMKVDEIPEEESQDGVLRTFHQTLTDLARASDYEAELSISNEVKPAELVSFKFSTRKALPSTTTTINLIGDDKKGGAAVMDQETTEHQQTSGTGRVSFNVLLQAFSTLLLAAIILPS</sequence>
<dbReference type="InterPro" id="IPR036179">
    <property type="entry name" value="Ig-like_dom_sf"/>
</dbReference>
<dbReference type="GO" id="GO:0050808">
    <property type="term" value="P:synapse organization"/>
    <property type="evidence" value="ECO:0007669"/>
    <property type="project" value="TreeGrafter"/>
</dbReference>
<evidence type="ECO:0000256" key="2">
    <source>
        <dbReference type="ARBA" id="ARBA00023157"/>
    </source>
</evidence>
<dbReference type="Gene3D" id="2.60.40.10">
    <property type="entry name" value="Immunoglobulins"/>
    <property type="match status" value="4"/>
</dbReference>
<evidence type="ECO:0000259" key="6">
    <source>
        <dbReference type="PROSITE" id="PS50853"/>
    </source>
</evidence>
<dbReference type="SMART" id="SM00409">
    <property type="entry name" value="IG"/>
    <property type="match status" value="3"/>
</dbReference>
<dbReference type="InterPro" id="IPR003961">
    <property type="entry name" value="FN3_dom"/>
</dbReference>
<dbReference type="GO" id="GO:0007156">
    <property type="term" value="P:homophilic cell adhesion via plasma membrane adhesion molecules"/>
    <property type="evidence" value="ECO:0007669"/>
    <property type="project" value="TreeGrafter"/>
</dbReference>
<evidence type="ECO:0000313" key="7">
    <source>
        <dbReference type="EMBL" id="LAC20258.1"/>
    </source>
</evidence>
<keyword evidence="3" id="KW-0393">Immunoglobulin domain</keyword>
<feature type="domain" description="Ig-like" evidence="5">
    <location>
        <begin position="239"/>
        <end position="327"/>
    </location>
</feature>
<keyword evidence="2" id="KW-1015">Disulfide bond</keyword>